<reference evidence="3 6" key="3">
    <citation type="submission" date="2015-07" db="EMBL/GenBank/DDBJ databases">
        <authorList>
            <consortium name="Pathogen Informatics"/>
        </authorList>
    </citation>
    <scope>NUCLEOTIDE SEQUENCE [LARGE SCALE GENOMIC DNA]</scope>
    <source>
        <strain evidence="3 6">A316</strain>
    </source>
</reference>
<evidence type="ECO:0000313" key="4">
    <source>
        <dbReference type="EMBL" id="MBS7673034.1"/>
    </source>
</evidence>
<dbReference type="Proteomes" id="UP000041770">
    <property type="component" value="Unassembled WGS sequence"/>
</dbReference>
<proteinExistence type="predicted"/>
<reference evidence="2" key="1">
    <citation type="submission" date="2013-09" db="EMBL/GenBank/DDBJ databases">
        <authorList>
            <person name="Zhang C.C."/>
            <person name="Pang B."/>
            <person name="Zhou Z.M."/>
        </authorList>
    </citation>
    <scope>NUCLEOTIDE SEQUENCE</scope>
    <source>
        <strain evidence="2">JX20062026</strain>
    </source>
</reference>
<protein>
    <submittedName>
        <fullName evidence="3">MazG-likeprotein</fullName>
    </submittedName>
    <submittedName>
        <fullName evidence="2">MazG-related protein</fullName>
    </submittedName>
    <submittedName>
        <fullName evidence="4">Nucleotide pyrophosphohydrolase</fullName>
    </submittedName>
</protein>
<evidence type="ECO:0000313" key="6">
    <source>
        <dbReference type="Proteomes" id="UP000041770"/>
    </source>
</evidence>
<reference evidence="4" key="6">
    <citation type="submission" date="2023-08" db="EMBL/GenBank/DDBJ databases">
        <title>Vibrio cholerae Outbreaks in Tanzania Exemplify Founder Flush: Simultaneous Increases in Population Size and Genetic Diversity.</title>
        <authorList>
            <person name="Debes A.K."/>
            <person name="Mohammed A."/>
            <person name="Maseke I."/>
            <person name="Almeida M."/>
            <person name="Li S."/>
            <person name="Matimba H."/>
            <person name="Joachim A."/>
            <person name="Mizinduko M."/>
            <person name="Nyanga S."/>
            <person name="Kelly M."/>
            <person name="Kachwamba Y."/>
            <person name="Schaffer A.M."/>
            <person name="Nyanga A.S."/>
            <person name="Mghamba J."/>
            <person name="Mosha F.S."/>
            <person name="Sack D.A."/>
            <person name="Stine O.C."/>
        </authorList>
    </citation>
    <scope>NUCLEOTIDE SEQUENCE</scope>
    <source>
        <strain evidence="4">TDS0091212</strain>
    </source>
</reference>
<organism evidence="2">
    <name type="scientific">Vibrio cholerae</name>
    <dbReference type="NCBI Taxonomy" id="666"/>
    <lineage>
        <taxon>Bacteria</taxon>
        <taxon>Pseudomonadati</taxon>
        <taxon>Pseudomonadota</taxon>
        <taxon>Gammaproteobacteria</taxon>
        <taxon>Vibrionales</taxon>
        <taxon>Vibrionaceae</taxon>
        <taxon>Vibrio</taxon>
    </lineage>
</organism>
<gene>
    <name evidence="5" type="ORF">D6U24_19260</name>
    <name evidence="3" type="ORF">ERS013200_04087</name>
    <name evidence="4" type="ORF">KIN13_06245</name>
</gene>
<dbReference type="RefSeq" id="WP_001164080.1">
    <property type="nucleotide sequence ID" value="NZ_AP018677.1"/>
</dbReference>
<dbReference type="Proteomes" id="UP000471242">
    <property type="component" value="Unassembled WGS sequence"/>
</dbReference>
<dbReference type="SUPFAM" id="SSF101386">
    <property type="entry name" value="all-alpha NTP pyrophosphatases"/>
    <property type="match status" value="1"/>
</dbReference>
<dbReference type="PATRIC" id="fig|666.1969.peg.3651"/>
<reference evidence="4" key="5">
    <citation type="submission" date="2021-05" db="EMBL/GenBank/DDBJ databases">
        <authorList>
            <person name="Stine C."/>
        </authorList>
    </citation>
    <scope>NUCLEOTIDE SEQUENCE</scope>
    <source>
        <strain evidence="4">TDS0091212</strain>
    </source>
</reference>
<dbReference type="Gene3D" id="1.10.287.1080">
    <property type="entry name" value="MazG-like"/>
    <property type="match status" value="1"/>
</dbReference>
<dbReference type="EMBL" id="KF680548">
    <property type="protein sequence ID" value="AHC32159.1"/>
    <property type="molecule type" value="Genomic_DNA"/>
</dbReference>
<dbReference type="Proteomes" id="UP001196338">
    <property type="component" value="Unassembled WGS sequence"/>
</dbReference>
<dbReference type="KEGG" id="vcq:EN18_00860"/>
<dbReference type="AlphaFoldDB" id="A0A086SLC5"/>
<dbReference type="EMBL" id="QZRB01000046">
    <property type="protein sequence ID" value="MVD25465.1"/>
    <property type="molecule type" value="Genomic_DNA"/>
</dbReference>
<dbReference type="EMBL" id="JAHBND010000302">
    <property type="protein sequence ID" value="MBS7673034.1"/>
    <property type="molecule type" value="Genomic_DNA"/>
</dbReference>
<reference evidence="5 7" key="4">
    <citation type="submission" date="2018-09" db="EMBL/GenBank/DDBJ databases">
        <title>Genomic epidemiology reveals two lineages of Vibrio cholerae that can cause global cholera epidemics despite absence of cholera toxin gene.</title>
        <authorList>
            <person name="Wang H."/>
            <person name="Zen W."/>
            <person name="Yu H."/>
            <person name="Zhang W."/>
            <person name="Pan J."/>
            <person name="Yang C."/>
            <person name="Cui Y."/>
        </authorList>
    </citation>
    <scope>NUCLEOTIDE SEQUENCE [LARGE SCALE GENOMIC DNA]</scope>
    <source>
        <strain evidence="5 7">00-1_S85</strain>
    </source>
</reference>
<sequence>MQHLDKLLEVAKRKSEFDKNNSWYLGSSTYLAEIKQEVDEVVEEIPKNRLCYLEDELGDVLWDYLNTILSLEKEAGVKIESVVQRACRKYEERVSAIENGISWDEVKLKQKKELEQEQSSAHT</sequence>
<dbReference type="EMBL" id="CWQY01000069">
    <property type="protein sequence ID" value="CSD40539.1"/>
    <property type="molecule type" value="Genomic_DNA"/>
</dbReference>
<evidence type="ECO:0000313" key="7">
    <source>
        <dbReference type="Proteomes" id="UP000471242"/>
    </source>
</evidence>
<evidence type="ECO:0000313" key="2">
    <source>
        <dbReference type="EMBL" id="AHC32159.1"/>
    </source>
</evidence>
<evidence type="ECO:0000259" key="1">
    <source>
        <dbReference type="Pfam" id="PF03819"/>
    </source>
</evidence>
<dbReference type="GO" id="GO:0016787">
    <property type="term" value="F:hydrolase activity"/>
    <property type="evidence" value="ECO:0007669"/>
    <property type="project" value="UniProtKB-KW"/>
</dbReference>
<dbReference type="InterPro" id="IPR004518">
    <property type="entry name" value="MazG-like_dom"/>
</dbReference>
<reference evidence="2" key="2">
    <citation type="journal article" date="2014" name="Infect. Genet. Evol.">
        <title>The purifying trend in the chromosomal integron in Vibrio cholerae strains during the seventh pandemic.</title>
        <authorList>
            <person name="Zhang C."/>
            <person name="Pang B."/>
            <person name="Zhou Z."/>
            <person name="Wang H."/>
            <person name="Zhou H."/>
            <person name="Lu X."/>
            <person name="Du P."/>
            <person name="Zhang L."/>
            <person name="Li J."/>
            <person name="Cui Z."/>
            <person name="Chen C."/>
            <person name="Stokes H.W."/>
            <person name="Kan B."/>
        </authorList>
    </citation>
    <scope>NUCLEOTIDE SEQUENCE</scope>
    <source>
        <strain evidence="2">JX20062026</strain>
    </source>
</reference>
<name>A0A086SLC5_VIBCL</name>
<evidence type="ECO:0000313" key="5">
    <source>
        <dbReference type="EMBL" id="MVD25465.1"/>
    </source>
</evidence>
<keyword evidence="5" id="KW-0378">Hydrolase</keyword>
<evidence type="ECO:0000313" key="3">
    <source>
        <dbReference type="EMBL" id="CSD40539.1"/>
    </source>
</evidence>
<dbReference type="OMA" id="FKGVETY"/>
<dbReference type="Pfam" id="PF03819">
    <property type="entry name" value="MazG"/>
    <property type="match status" value="1"/>
</dbReference>
<feature type="domain" description="NTP pyrophosphohydrolase MazG-like" evidence="1">
    <location>
        <begin position="27"/>
        <end position="93"/>
    </location>
</feature>
<accession>A0A086SLC5</accession>